<proteinExistence type="inferred from homology"/>
<name>K0X2X2_9BACT</name>
<dbReference type="InterPro" id="IPR041246">
    <property type="entry name" value="Bact_MG10"/>
</dbReference>
<dbReference type="InterPro" id="IPR008930">
    <property type="entry name" value="Terpenoid_cyclase/PrenylTrfase"/>
</dbReference>
<dbReference type="OrthoDB" id="9767116at2"/>
<dbReference type="Gene3D" id="1.50.10.20">
    <property type="match status" value="1"/>
</dbReference>
<dbReference type="HOGENOM" id="CLU_001849_0_0_10"/>
<gene>
    <name evidence="3" type="ORF">HMPREF9448_00735</name>
</gene>
<evidence type="ECO:0000313" key="4">
    <source>
        <dbReference type="Proteomes" id="UP000006044"/>
    </source>
</evidence>
<dbReference type="InterPro" id="IPR002890">
    <property type="entry name" value="MG2"/>
</dbReference>
<evidence type="ECO:0000256" key="1">
    <source>
        <dbReference type="ARBA" id="ARBA00010556"/>
    </source>
</evidence>
<dbReference type="PANTHER" id="PTHR40094">
    <property type="entry name" value="ALPHA-2-MACROGLOBULIN HOMOLOG"/>
    <property type="match status" value="1"/>
</dbReference>
<dbReference type="GeneID" id="77848063"/>
<evidence type="ECO:0000313" key="3">
    <source>
        <dbReference type="EMBL" id="EJZ65648.1"/>
    </source>
</evidence>
<dbReference type="Gene3D" id="2.60.40.1930">
    <property type="match status" value="1"/>
</dbReference>
<dbReference type="PANTHER" id="PTHR40094:SF1">
    <property type="entry name" value="UBIQUITIN DOMAIN-CONTAINING PROTEIN"/>
    <property type="match status" value="1"/>
</dbReference>
<comment type="caution">
    <text evidence="3">The sequence shown here is derived from an EMBL/GenBank/DDBJ whole genome shotgun (WGS) entry which is preliminary data.</text>
</comment>
<sequence length="1941" mass="218221">MKKGIWIIVTALLSLGAIIGANALVSTTNVNTMKKKLSTEEQIKIAPKAAVDSATVALKKALSQQNAPAVIAALVKQSAAQLLIDRDSLPAIIDKTTALADRSGNPVEQSLLRLLTAQMYNLYLDRNYQIRWRDEIDDFSLPVESWSKNMFTEKIDTLLAQATAPAEALQNTLVESYREALSIGTDSLFRPTLYDFVLNEAIEIYEGMDEYSRIQPLVRQKLLSPAKEFTTAVSSGKTVKDNRILQLYADALKFHAADELSAPFMMWDLNRLEYLGENIYFYDESSAYYDYIGQLKTILDAYRAKPYSVEIATVLVSKLRESGKYDDAKQALDICDRWIKDFPKYRRINALKNQRNGLTGKEASFNLPNISYPGQTDSVELSFRNVDTLTVNIYRQPDTLSFYAREQYRPQQNDWDRSNCVYTHKYGLNRPLSLIPDKKKIAFPHLAPGYYVVEILIDGKPGSSTVNYTVSGIKTIVRSAGEKSVELLAVDAQTGKPIQNADVTVYTAKNRSYEQVKETSRLKTDKNGLCIIDTNDTRYYAFAQISTPTDGYSPLADLSYTGYWDRYDKEKKTALFSDRSLYRPGQTVYFSGIRYVNNTEESRVIPREKCTVRFIDPSSRTLSTLEVTTDEYGQFNGSFVVPQGNMLGNYTIQVDGSWANALSISVAEYKLPMFKVEFDPVKEGTSFGKPLTIKGSAVSYSGVPQDGAEVEYTISRRTNPFFRLYLPHEQIASGSSVVDKAGNFAITFTPKRESSEENINKEQAYIYTVTATITAPTGETVEQSVSVQVGDSPYFISISAPQYIDKYKSAGQIKAEIHTLNGQTIQRACRLVFYSLYDSDEENLDSLKIKMQVGEVLIAADGTAVYPDFTKWQSGPYRIVAFSDDETGRIIRNETNFVLYSDKDKRPPRFAGLWLPRTELTAEVGETVKIPIGSSFKNAYVFYSVYTPDSLIETKMIKLDNRCKTIDFKFDDSFGGLATISLLTIKEGEMTTAQATIRTAAPDKKLDIKTSSFRDKLLPGSLENWTFSITDSKGNPVSARFMTEMFDASMQAIRTHRWNFNVPTPIPSLRISTIPRTEYTHNYSIRVYDFAESSYCPIESSTEFLNFGLLWYGKARPLMARSAAQSEGYDIADFREVIGEQPVLEESVVTELSSARKEVAVENEAISIADVAGTEESAADSYRTSEVGTAFFYPTLMSDSLGNVSVSFTVPNENATWQFYALAYTSDLFTGRYEAQTISSKPLMVSPNLPRFVRQGDEVTVSTAIQNRTDKVQEGTILFELFDPYTEKISDSRKFAFIVDAGESRTVDYSFSVPEGIEVLGFRTKASTLQHSDGEQQILPVLPAKVLVTDSKPFYIPGGKHSTSITWSGMDKKMKSPTVENYRMVLQYCDNPVWYAVQALPPLADLTGDDAISAMASLFSNSVAVMLANSNPRIAQAIESWKATGGKNLSSLLAQNEELKQVLLSATPWVLEADNQTERMQQLSTLFDKNRAERLTREAILKLHNLQTTEGGWSWFSGMKTNFLVSINTLEGFSRLRKLGIPLDESEIKEMQISAVAYLDKMIVNQKKKNPDKNLSYEDICYLYVRSSYRDIPLAGETLDLHKKMVEKLRYWVNLSTIEKAYAATALYRYGFVEDAKDILKSLRQYAVSQPAKGMYWPNNRSHYYYNNSAVQEQCALFNAFSEIEPVTSELDAMRQWLLSQKQTNDWGAVPSTLEAIYALLEGGTDWLAPDENKTSIVWGGQEMKNSPEEPFLGLTEYTLSGNEISAAAAKAVISTDHEQPSWGAMYWQYYDDVKNVTSASVEDLALSRQIVVRQQGVQSATYVPLNRVTLKTGDRIAIRLTISVGRDMQFVCLTDSRAACFEPTEQLSGYKCRERICYYEEVKNTETRFYFDFLPKGTYVISYELDVDRPGEYTQGLSTIQCLYAPQIIARTPAQTIIIK</sequence>
<dbReference type="Pfam" id="PF00207">
    <property type="entry name" value="A2M"/>
    <property type="match status" value="1"/>
</dbReference>
<keyword evidence="4" id="KW-1185">Reference proteome</keyword>
<protein>
    <recommendedName>
        <fullName evidence="2">Alpha-2-macroglobulin domain-containing protein</fullName>
    </recommendedName>
</protein>
<dbReference type="SUPFAM" id="SSF48239">
    <property type="entry name" value="Terpenoid cyclases/Protein prenyltransferases"/>
    <property type="match status" value="1"/>
</dbReference>
<dbReference type="GO" id="GO:0004866">
    <property type="term" value="F:endopeptidase inhibitor activity"/>
    <property type="evidence" value="ECO:0007669"/>
    <property type="project" value="InterPro"/>
</dbReference>
<dbReference type="InterPro" id="IPR051802">
    <property type="entry name" value="YfhM-like"/>
</dbReference>
<dbReference type="Pfam" id="PF17973">
    <property type="entry name" value="bMG10"/>
    <property type="match status" value="1"/>
</dbReference>
<dbReference type="SMART" id="SM01360">
    <property type="entry name" value="A2M"/>
    <property type="match status" value="1"/>
</dbReference>
<evidence type="ECO:0000259" key="2">
    <source>
        <dbReference type="SMART" id="SM01360"/>
    </source>
</evidence>
<feature type="domain" description="Alpha-2-macroglobulin" evidence="2">
    <location>
        <begin position="1189"/>
        <end position="1279"/>
    </location>
</feature>
<dbReference type="Proteomes" id="UP000006044">
    <property type="component" value="Unassembled WGS sequence"/>
</dbReference>
<comment type="similarity">
    <text evidence="1">Belongs to the protease inhibitor I39 (alpha-2-macroglobulin) family. Bacterial alpha-2-macroglobulin subfamily.</text>
</comment>
<dbReference type="eggNOG" id="COG2373">
    <property type="taxonomic scope" value="Bacteria"/>
</dbReference>
<dbReference type="Pfam" id="PF01835">
    <property type="entry name" value="MG2"/>
    <property type="match status" value="1"/>
</dbReference>
<dbReference type="InterPro" id="IPR001599">
    <property type="entry name" value="Macroglobln_a2"/>
</dbReference>
<dbReference type="STRING" id="742726.HMPREF9448_00735"/>
<accession>K0X2X2</accession>
<dbReference type="PATRIC" id="fig|742726.3.peg.786"/>
<dbReference type="RefSeq" id="WP_008861230.1">
    <property type="nucleotide sequence ID" value="NZ_JH815203.1"/>
</dbReference>
<organism evidence="3 4">
    <name type="scientific">Barnesiella intestinihominis YIT 11860</name>
    <dbReference type="NCBI Taxonomy" id="742726"/>
    <lineage>
        <taxon>Bacteria</taxon>
        <taxon>Pseudomonadati</taxon>
        <taxon>Bacteroidota</taxon>
        <taxon>Bacteroidia</taxon>
        <taxon>Bacteroidales</taxon>
        <taxon>Barnesiellaceae</taxon>
        <taxon>Barnesiella</taxon>
    </lineage>
</organism>
<dbReference type="EMBL" id="ADLE01000002">
    <property type="protein sequence ID" value="EJZ65648.1"/>
    <property type="molecule type" value="Genomic_DNA"/>
</dbReference>
<reference evidence="3 4" key="1">
    <citation type="submission" date="2012-08" db="EMBL/GenBank/DDBJ databases">
        <title>The Genome Sequence of Barnesiella intestinihominis YIT 11860.</title>
        <authorList>
            <consortium name="The Broad Institute Genome Sequencing Platform"/>
            <person name="Earl A."/>
            <person name="Ward D."/>
            <person name="Feldgarden M."/>
            <person name="Gevers D."/>
            <person name="Morotomi M."/>
            <person name="Walker B."/>
            <person name="Young S.K."/>
            <person name="Zeng Q."/>
            <person name="Gargeya S."/>
            <person name="Fitzgerald M."/>
            <person name="Haas B."/>
            <person name="Abouelleil A."/>
            <person name="Alvarado L."/>
            <person name="Arachchi H.M."/>
            <person name="Berlin A.M."/>
            <person name="Chapman S.B."/>
            <person name="Goldberg J."/>
            <person name="Griggs A."/>
            <person name="Gujja S."/>
            <person name="Hansen M."/>
            <person name="Howarth C."/>
            <person name="Imamovic A."/>
            <person name="Larimer J."/>
            <person name="McCowen C."/>
            <person name="Montmayeur A."/>
            <person name="Murphy C."/>
            <person name="Neiman D."/>
            <person name="Pearson M."/>
            <person name="Priest M."/>
            <person name="Roberts A."/>
            <person name="Saif S."/>
            <person name="Shea T."/>
            <person name="Sisk P."/>
            <person name="Sykes S."/>
            <person name="Wortman J."/>
            <person name="Nusbaum C."/>
            <person name="Birren B."/>
        </authorList>
    </citation>
    <scope>NUCLEOTIDE SEQUENCE [LARGE SCALE GENOMIC DNA]</scope>
    <source>
        <strain evidence="3 4">YIT 11860</strain>
    </source>
</reference>